<accession>A0A194VEL8</accession>
<dbReference type="Proteomes" id="UP000078576">
    <property type="component" value="Unassembled WGS sequence"/>
</dbReference>
<organism evidence="3 4">
    <name type="scientific">Cytospora mali</name>
    <name type="common">Apple Valsa canker fungus</name>
    <name type="synonym">Valsa mali</name>
    <dbReference type="NCBI Taxonomy" id="578113"/>
    <lineage>
        <taxon>Eukaryota</taxon>
        <taxon>Fungi</taxon>
        <taxon>Dikarya</taxon>
        <taxon>Ascomycota</taxon>
        <taxon>Pezizomycotina</taxon>
        <taxon>Sordariomycetes</taxon>
        <taxon>Sordariomycetidae</taxon>
        <taxon>Diaporthales</taxon>
        <taxon>Cytosporaceae</taxon>
        <taxon>Cytospora</taxon>
    </lineage>
</organism>
<evidence type="ECO:0000313" key="4">
    <source>
        <dbReference type="Proteomes" id="UP000078576"/>
    </source>
</evidence>
<feature type="compositionally biased region" description="Polar residues" evidence="1">
    <location>
        <begin position="1"/>
        <end position="10"/>
    </location>
</feature>
<gene>
    <name evidence="3" type="ORF">VP1G_09343</name>
</gene>
<keyword evidence="2" id="KW-0812">Transmembrane</keyword>
<evidence type="ECO:0000256" key="2">
    <source>
        <dbReference type="SAM" id="Phobius"/>
    </source>
</evidence>
<name>A0A194VEL8_CYTMA</name>
<dbReference type="AlphaFoldDB" id="A0A194VEL8"/>
<reference evidence="4" key="1">
    <citation type="submission" date="2014-12" db="EMBL/GenBank/DDBJ databases">
        <title>Genome Sequence of Valsa Canker Pathogens Uncovers a Specific Adaption of Colonization on Woody Bark.</title>
        <authorList>
            <person name="Yin Z."/>
            <person name="Liu H."/>
            <person name="Gao X."/>
            <person name="Li Z."/>
            <person name="Song N."/>
            <person name="Ke X."/>
            <person name="Dai Q."/>
            <person name="Wu Y."/>
            <person name="Sun Y."/>
            <person name="Xu J.-R."/>
            <person name="Kang Z.K."/>
            <person name="Wang L."/>
            <person name="Huang L."/>
        </authorList>
    </citation>
    <scope>NUCLEOTIDE SEQUENCE [LARGE SCALE GENOMIC DNA]</scope>
    <source>
        <strain evidence="4">SXYL134</strain>
    </source>
</reference>
<dbReference type="OrthoDB" id="5425637at2759"/>
<evidence type="ECO:0000256" key="1">
    <source>
        <dbReference type="SAM" id="MobiDB-lite"/>
    </source>
</evidence>
<keyword evidence="2" id="KW-0472">Membrane</keyword>
<protein>
    <submittedName>
        <fullName evidence="3">Uncharacterized protein</fullName>
    </submittedName>
</protein>
<evidence type="ECO:0000313" key="3">
    <source>
        <dbReference type="EMBL" id="KUI62221.1"/>
    </source>
</evidence>
<feature type="transmembrane region" description="Helical" evidence="2">
    <location>
        <begin position="57"/>
        <end position="81"/>
    </location>
</feature>
<keyword evidence="2" id="KW-1133">Transmembrane helix</keyword>
<keyword evidence="4" id="KW-1185">Reference proteome</keyword>
<proteinExistence type="predicted"/>
<feature type="region of interest" description="Disordered" evidence="1">
    <location>
        <begin position="112"/>
        <end position="150"/>
    </location>
</feature>
<sequence length="167" mass="17772">MATTTSSSFPLATLDPYTGGDGNTAGTANSGSNGTPDNDAGASGASGGQTFDISTGALIAIILIVVFVALLGIGTGTLFYIAKKREWKVRETIRRSAKKVVTALTPRRTEFPRSVKEGSVRSGKSGRLRGGRVRMDDVPPTPRLKPEDLEKGLATKVDVKRKYFNRK</sequence>
<dbReference type="EMBL" id="KN714803">
    <property type="protein sequence ID" value="KUI62221.1"/>
    <property type="molecule type" value="Genomic_DNA"/>
</dbReference>
<feature type="region of interest" description="Disordered" evidence="1">
    <location>
        <begin position="1"/>
        <end position="44"/>
    </location>
</feature>